<keyword evidence="1" id="KW-0472">Membrane</keyword>
<keyword evidence="1" id="KW-1133">Transmembrane helix</keyword>
<accession>A0A0C2H2H1</accession>
<sequence>MEDDSDVEQGPGTRREEPSNWWLITAILAIAVLAVVAVAIPFVTKDKGGSTKN</sequence>
<feature type="transmembrane region" description="Helical" evidence="1">
    <location>
        <begin position="20"/>
        <end position="43"/>
    </location>
</feature>
<evidence type="ECO:0000256" key="1">
    <source>
        <dbReference type="SAM" id="Phobius"/>
    </source>
</evidence>
<dbReference type="AlphaFoldDB" id="A0A0C2H2H1"/>
<keyword evidence="3" id="KW-1185">Reference proteome</keyword>
<protein>
    <submittedName>
        <fullName evidence="2">Uncharacterized protein</fullName>
    </submittedName>
</protein>
<evidence type="ECO:0000313" key="3">
    <source>
        <dbReference type="Proteomes" id="UP000054047"/>
    </source>
</evidence>
<dbReference type="EMBL" id="KN728545">
    <property type="protein sequence ID" value="KIH63626.1"/>
    <property type="molecule type" value="Genomic_DNA"/>
</dbReference>
<evidence type="ECO:0000313" key="2">
    <source>
        <dbReference type="EMBL" id="KIH63626.1"/>
    </source>
</evidence>
<keyword evidence="1" id="KW-0812">Transmembrane</keyword>
<organism evidence="2 3">
    <name type="scientific">Ancylostoma duodenale</name>
    <dbReference type="NCBI Taxonomy" id="51022"/>
    <lineage>
        <taxon>Eukaryota</taxon>
        <taxon>Metazoa</taxon>
        <taxon>Ecdysozoa</taxon>
        <taxon>Nematoda</taxon>
        <taxon>Chromadorea</taxon>
        <taxon>Rhabditida</taxon>
        <taxon>Rhabditina</taxon>
        <taxon>Rhabditomorpha</taxon>
        <taxon>Strongyloidea</taxon>
        <taxon>Ancylostomatidae</taxon>
        <taxon>Ancylostomatinae</taxon>
        <taxon>Ancylostoma</taxon>
    </lineage>
</organism>
<name>A0A0C2H2H1_9BILA</name>
<proteinExistence type="predicted"/>
<gene>
    <name evidence="2" type="ORF">ANCDUO_06074</name>
</gene>
<reference evidence="2 3" key="1">
    <citation type="submission" date="2013-12" db="EMBL/GenBank/DDBJ databases">
        <title>Draft genome of the parsitic nematode Ancylostoma duodenale.</title>
        <authorList>
            <person name="Mitreva M."/>
        </authorList>
    </citation>
    <scope>NUCLEOTIDE SEQUENCE [LARGE SCALE GENOMIC DNA]</scope>
    <source>
        <strain evidence="2 3">Zhejiang</strain>
    </source>
</reference>
<dbReference type="Proteomes" id="UP000054047">
    <property type="component" value="Unassembled WGS sequence"/>
</dbReference>